<dbReference type="InterPro" id="IPR029069">
    <property type="entry name" value="HotDog_dom_sf"/>
</dbReference>
<protein>
    <submittedName>
        <fullName evidence="3">Thioesterase</fullName>
    </submittedName>
</protein>
<dbReference type="GO" id="GO:0047617">
    <property type="term" value="F:fatty acyl-CoA hydrolase activity"/>
    <property type="evidence" value="ECO:0007669"/>
    <property type="project" value="TreeGrafter"/>
</dbReference>
<dbReference type="RefSeq" id="WP_070177941.1">
    <property type="nucleotide sequence ID" value="NZ_BMJR01000002.1"/>
</dbReference>
<keyword evidence="2" id="KW-0378">Hydrolase</keyword>
<name>A0A1E8FCT2_9ALTE</name>
<evidence type="ECO:0000256" key="2">
    <source>
        <dbReference type="ARBA" id="ARBA00022801"/>
    </source>
</evidence>
<dbReference type="EMBL" id="MJIC01000015">
    <property type="protein sequence ID" value="OFI33566.1"/>
    <property type="molecule type" value="Genomic_DNA"/>
</dbReference>
<comment type="similarity">
    <text evidence="1">Belongs to the 4-hydroxybenzoyl-CoA thioesterase family.</text>
</comment>
<gene>
    <name evidence="3" type="ORF">BFC17_01395</name>
</gene>
<dbReference type="AlphaFoldDB" id="A0A1E8FCT2"/>
<dbReference type="SUPFAM" id="SSF54637">
    <property type="entry name" value="Thioesterase/thiol ester dehydrase-isomerase"/>
    <property type="match status" value="1"/>
</dbReference>
<dbReference type="Gene3D" id="3.10.129.10">
    <property type="entry name" value="Hotdog Thioesterase"/>
    <property type="match status" value="1"/>
</dbReference>
<dbReference type="InterPro" id="IPR050563">
    <property type="entry name" value="4-hydroxybenzoyl-CoA_TE"/>
</dbReference>
<keyword evidence="4" id="KW-1185">Reference proteome</keyword>
<reference evidence="3 4" key="1">
    <citation type="submission" date="2016-09" db="EMBL/GenBank/DDBJ databases">
        <title>Alteromonas lipolytica, a new species isolated from sea water.</title>
        <authorList>
            <person name="Wu Y.-H."/>
            <person name="Cheng H."/>
            <person name="Xu X.-W."/>
        </authorList>
    </citation>
    <scope>NUCLEOTIDE SEQUENCE [LARGE SCALE GENOMIC DNA]</scope>
    <source>
        <strain evidence="3 4">JW12</strain>
    </source>
</reference>
<dbReference type="PANTHER" id="PTHR31793">
    <property type="entry name" value="4-HYDROXYBENZOYL-COA THIOESTERASE FAMILY MEMBER"/>
    <property type="match status" value="1"/>
</dbReference>
<evidence type="ECO:0000313" key="3">
    <source>
        <dbReference type="EMBL" id="OFI33566.1"/>
    </source>
</evidence>
<dbReference type="PANTHER" id="PTHR31793:SF27">
    <property type="entry name" value="NOVEL THIOESTERASE SUPERFAMILY DOMAIN AND SAPOSIN A-TYPE DOMAIN CONTAINING PROTEIN (0610012H03RIK)"/>
    <property type="match status" value="1"/>
</dbReference>
<evidence type="ECO:0000256" key="1">
    <source>
        <dbReference type="ARBA" id="ARBA00005953"/>
    </source>
</evidence>
<dbReference type="Pfam" id="PF13279">
    <property type="entry name" value="4HBT_2"/>
    <property type="match status" value="1"/>
</dbReference>
<dbReference type="OrthoDB" id="9799036at2"/>
<comment type="caution">
    <text evidence="3">The sequence shown here is derived from an EMBL/GenBank/DDBJ whole genome shotgun (WGS) entry which is preliminary data.</text>
</comment>
<proteinExistence type="inferred from homology"/>
<sequence>MTDITPSLSDYPYQVTLPTRWQDNDIYGNVNNVVFYSFFDTAVNRFLCDEAGMDFRTSPVIAHVVSSQCQFISHVAYPEDVDVGVRVAKIGRSSVTYGVSIYAGTNERRVAHGQFVQVFVDRETNRVVPVPARTKTALERIIESL</sequence>
<evidence type="ECO:0000313" key="4">
    <source>
        <dbReference type="Proteomes" id="UP000176037"/>
    </source>
</evidence>
<dbReference type="Proteomes" id="UP000176037">
    <property type="component" value="Unassembled WGS sequence"/>
</dbReference>
<organism evidence="3 4">
    <name type="scientific">Alteromonas lipolytica</name>
    <dbReference type="NCBI Taxonomy" id="1856405"/>
    <lineage>
        <taxon>Bacteria</taxon>
        <taxon>Pseudomonadati</taxon>
        <taxon>Pseudomonadota</taxon>
        <taxon>Gammaproteobacteria</taxon>
        <taxon>Alteromonadales</taxon>
        <taxon>Alteromonadaceae</taxon>
        <taxon>Alteromonas/Salinimonas group</taxon>
        <taxon>Alteromonas</taxon>
    </lineage>
</organism>
<dbReference type="STRING" id="1856405.BFC17_01395"/>
<dbReference type="CDD" id="cd00586">
    <property type="entry name" value="4HBT"/>
    <property type="match status" value="1"/>
</dbReference>
<accession>A0A1E8FCT2</accession>